<feature type="compositionally biased region" description="Low complexity" evidence="1">
    <location>
        <begin position="45"/>
        <end position="57"/>
    </location>
</feature>
<dbReference type="InterPro" id="IPR021414">
    <property type="entry name" value="DUF3054"/>
</dbReference>
<feature type="region of interest" description="Disordered" evidence="1">
    <location>
        <begin position="40"/>
        <end position="59"/>
    </location>
</feature>
<keyword evidence="4" id="KW-1185">Reference proteome</keyword>
<keyword evidence="2" id="KW-0812">Transmembrane</keyword>
<comment type="caution">
    <text evidence="3">The sequence shown here is derived from an EMBL/GenBank/DDBJ whole genome shotgun (WGS) entry which is preliminary data.</text>
</comment>
<dbReference type="Pfam" id="PF11255">
    <property type="entry name" value="DUF3054"/>
    <property type="match status" value="1"/>
</dbReference>
<dbReference type="Proteomes" id="UP000289738">
    <property type="component" value="Chromosome B06"/>
</dbReference>
<evidence type="ECO:0008006" key="5">
    <source>
        <dbReference type="Google" id="ProtNLM"/>
    </source>
</evidence>
<dbReference type="AlphaFoldDB" id="A0A444YW24"/>
<feature type="transmembrane region" description="Helical" evidence="2">
    <location>
        <begin position="159"/>
        <end position="177"/>
    </location>
</feature>
<proteinExistence type="predicted"/>
<feature type="transmembrane region" description="Helical" evidence="2">
    <location>
        <begin position="189"/>
        <end position="213"/>
    </location>
</feature>
<accession>A0A444YW24</accession>
<feature type="transmembrane region" description="Helical" evidence="2">
    <location>
        <begin position="131"/>
        <end position="147"/>
    </location>
</feature>
<protein>
    <recommendedName>
        <fullName evidence="5">Transmembrane protein</fullName>
    </recommendedName>
</protein>
<dbReference type="PANTHER" id="PTHR35283">
    <property type="entry name" value="T12C22.21 PROTEIN"/>
    <property type="match status" value="1"/>
</dbReference>
<evidence type="ECO:0000313" key="3">
    <source>
        <dbReference type="EMBL" id="RYR06096.1"/>
    </source>
</evidence>
<reference evidence="3 4" key="1">
    <citation type="submission" date="2019-01" db="EMBL/GenBank/DDBJ databases">
        <title>Sequencing of cultivated peanut Arachis hypogaea provides insights into genome evolution and oil improvement.</title>
        <authorList>
            <person name="Chen X."/>
        </authorList>
    </citation>
    <scope>NUCLEOTIDE SEQUENCE [LARGE SCALE GENOMIC DNA]</scope>
    <source>
        <strain evidence="4">cv. Fuhuasheng</strain>
        <tissue evidence="3">Leaves</tissue>
    </source>
</reference>
<dbReference type="EMBL" id="SDMP01000016">
    <property type="protein sequence ID" value="RYR06096.1"/>
    <property type="molecule type" value="Genomic_DNA"/>
</dbReference>
<organism evidence="3 4">
    <name type="scientific">Arachis hypogaea</name>
    <name type="common">Peanut</name>
    <dbReference type="NCBI Taxonomy" id="3818"/>
    <lineage>
        <taxon>Eukaryota</taxon>
        <taxon>Viridiplantae</taxon>
        <taxon>Streptophyta</taxon>
        <taxon>Embryophyta</taxon>
        <taxon>Tracheophyta</taxon>
        <taxon>Spermatophyta</taxon>
        <taxon>Magnoliopsida</taxon>
        <taxon>eudicotyledons</taxon>
        <taxon>Gunneridae</taxon>
        <taxon>Pentapetalae</taxon>
        <taxon>rosids</taxon>
        <taxon>fabids</taxon>
        <taxon>Fabales</taxon>
        <taxon>Fabaceae</taxon>
        <taxon>Papilionoideae</taxon>
        <taxon>50 kb inversion clade</taxon>
        <taxon>dalbergioids sensu lato</taxon>
        <taxon>Dalbergieae</taxon>
        <taxon>Pterocarpus clade</taxon>
        <taxon>Arachis</taxon>
    </lineage>
</organism>
<dbReference type="PANTHER" id="PTHR35283:SF3">
    <property type="entry name" value="T12C22.21 PROTEIN"/>
    <property type="match status" value="1"/>
</dbReference>
<evidence type="ECO:0000256" key="1">
    <source>
        <dbReference type="SAM" id="MobiDB-lite"/>
    </source>
</evidence>
<evidence type="ECO:0000256" key="2">
    <source>
        <dbReference type="SAM" id="Phobius"/>
    </source>
</evidence>
<gene>
    <name evidence="3" type="ORF">Ahy_B06g085891</name>
</gene>
<name>A0A444YW24_ARAHY</name>
<sequence>MAGIASFLTPSSSLNLKPLPYSFHLNPTTRRPFHHLTITKAQGDNNNSNSSSSSTSNDQPLFVTAQDVPLEGVIQFDKPTSSSSSSRIQKWGRVALLAGVDVLALLVFATIGRYSHGLSTMDLQTLRTADPFIAGWFLGAYFLGGYGEDGRGMKGLPSGVIATAKSWAVGIPIGIAIRTATSGNLPNYGFIFVSLGSTAVLLITFRALLYTLLPLQNQNKADDDVYRRGSPFELFERVKSAHIISTEVVAMRYISFLSYSSILLWIRMKQLSDDLGR</sequence>
<feature type="transmembrane region" description="Helical" evidence="2">
    <location>
        <begin position="91"/>
        <end position="111"/>
    </location>
</feature>
<keyword evidence="2" id="KW-0472">Membrane</keyword>
<keyword evidence="2" id="KW-1133">Transmembrane helix</keyword>
<evidence type="ECO:0000313" key="4">
    <source>
        <dbReference type="Proteomes" id="UP000289738"/>
    </source>
</evidence>